<organism evidence="1 2">
    <name type="scientific">Actinotalea ferrariae CF5-4</name>
    <dbReference type="NCBI Taxonomy" id="948458"/>
    <lineage>
        <taxon>Bacteria</taxon>
        <taxon>Bacillati</taxon>
        <taxon>Actinomycetota</taxon>
        <taxon>Actinomycetes</taxon>
        <taxon>Micrococcales</taxon>
        <taxon>Cellulomonadaceae</taxon>
        <taxon>Actinotalea</taxon>
    </lineage>
</organism>
<dbReference type="Proteomes" id="UP000019753">
    <property type="component" value="Unassembled WGS sequence"/>
</dbReference>
<gene>
    <name evidence="1" type="ORF">N866_07095</name>
</gene>
<keyword evidence="2" id="KW-1185">Reference proteome</keyword>
<reference evidence="1 2" key="1">
    <citation type="submission" date="2014-01" db="EMBL/GenBank/DDBJ databases">
        <title>Actinotalea ferrariae CF5-4.</title>
        <authorList>
            <person name="Chen F."/>
            <person name="Li Y."/>
            <person name="Wang G."/>
        </authorList>
    </citation>
    <scope>NUCLEOTIDE SEQUENCE [LARGE SCALE GENOMIC DNA]</scope>
    <source>
        <strain evidence="1 2">CF5-4</strain>
    </source>
</reference>
<proteinExistence type="predicted"/>
<name>A0A021W016_9CELL</name>
<accession>A0A021W016</accession>
<dbReference type="AlphaFoldDB" id="A0A021W016"/>
<evidence type="ECO:0000313" key="1">
    <source>
        <dbReference type="EMBL" id="EYR64667.1"/>
    </source>
</evidence>
<evidence type="ECO:0000313" key="2">
    <source>
        <dbReference type="Proteomes" id="UP000019753"/>
    </source>
</evidence>
<dbReference type="EMBL" id="AXCW01000022">
    <property type="protein sequence ID" value="EYR64667.1"/>
    <property type="molecule type" value="Genomic_DNA"/>
</dbReference>
<protein>
    <submittedName>
        <fullName evidence="1">Uncharacterized protein</fullName>
    </submittedName>
</protein>
<sequence>MSAAHHPVRGALSLAARLAALATPAVVLPALMLGGRRTTLANAAVTYAVVRMLSRDGRRA</sequence>
<dbReference type="RefSeq" id="WP_034222678.1">
    <property type="nucleotide sequence ID" value="NZ_AXCW01000022.1"/>
</dbReference>
<comment type="caution">
    <text evidence="1">The sequence shown here is derived from an EMBL/GenBank/DDBJ whole genome shotgun (WGS) entry which is preliminary data.</text>
</comment>